<comment type="caution">
    <text evidence="1">The sequence shown here is derived from an EMBL/GenBank/DDBJ whole genome shotgun (WGS) entry which is preliminary data.</text>
</comment>
<dbReference type="AlphaFoldDB" id="A0AAD5TKI3"/>
<organism evidence="1 2">
    <name type="scientific">Geranomyces variabilis</name>
    <dbReference type="NCBI Taxonomy" id="109894"/>
    <lineage>
        <taxon>Eukaryota</taxon>
        <taxon>Fungi</taxon>
        <taxon>Fungi incertae sedis</taxon>
        <taxon>Chytridiomycota</taxon>
        <taxon>Chytridiomycota incertae sedis</taxon>
        <taxon>Chytridiomycetes</taxon>
        <taxon>Spizellomycetales</taxon>
        <taxon>Powellomycetaceae</taxon>
        <taxon>Geranomyces</taxon>
    </lineage>
</organism>
<protein>
    <submittedName>
        <fullName evidence="1">Uncharacterized protein</fullName>
    </submittedName>
</protein>
<name>A0AAD5TKI3_9FUNG</name>
<proteinExistence type="predicted"/>
<reference evidence="1" key="1">
    <citation type="submission" date="2020-05" db="EMBL/GenBank/DDBJ databases">
        <title>Phylogenomic resolution of chytrid fungi.</title>
        <authorList>
            <person name="Stajich J.E."/>
            <person name="Amses K."/>
            <person name="Simmons R."/>
            <person name="Seto K."/>
            <person name="Myers J."/>
            <person name="Bonds A."/>
            <person name="Quandt C.A."/>
            <person name="Barry K."/>
            <person name="Liu P."/>
            <person name="Grigoriev I."/>
            <person name="Longcore J.E."/>
            <person name="James T.Y."/>
        </authorList>
    </citation>
    <scope>NUCLEOTIDE SEQUENCE</scope>
    <source>
        <strain evidence="1">JEL0379</strain>
    </source>
</reference>
<sequence>MLRKLPYIGWRLDRYVTLHQSNMHKDTFEHAGDVLNEAMLRKLVNPCPIRGGTFWPVEEAKRDVMTVSGMNLDQSRMNLLSGTYGSELA</sequence>
<keyword evidence="2" id="KW-1185">Reference proteome</keyword>
<gene>
    <name evidence="1" type="ORF">HDU87_003667</name>
</gene>
<accession>A0AAD5TKI3</accession>
<evidence type="ECO:0000313" key="2">
    <source>
        <dbReference type="Proteomes" id="UP001212152"/>
    </source>
</evidence>
<dbReference type="Proteomes" id="UP001212152">
    <property type="component" value="Unassembled WGS sequence"/>
</dbReference>
<evidence type="ECO:0000313" key="1">
    <source>
        <dbReference type="EMBL" id="KAJ3178354.1"/>
    </source>
</evidence>
<dbReference type="EMBL" id="JADGJQ010000027">
    <property type="protein sequence ID" value="KAJ3178354.1"/>
    <property type="molecule type" value="Genomic_DNA"/>
</dbReference>